<dbReference type="InterPro" id="IPR010259">
    <property type="entry name" value="S8pro/Inhibitor_I9"/>
</dbReference>
<accession>A0A1E4TAU4</accession>
<evidence type="ECO:0000313" key="8">
    <source>
        <dbReference type="EMBL" id="ODV88874.1"/>
    </source>
</evidence>
<dbReference type="InterPro" id="IPR015500">
    <property type="entry name" value="Peptidase_S8_subtilisin-rel"/>
</dbReference>
<dbReference type="InterPro" id="IPR022398">
    <property type="entry name" value="Peptidase_S8_His-AS"/>
</dbReference>
<dbReference type="GO" id="GO:0006508">
    <property type="term" value="P:proteolysis"/>
    <property type="evidence" value="ECO:0007669"/>
    <property type="project" value="UniProtKB-KW"/>
</dbReference>
<dbReference type="PRINTS" id="PR00723">
    <property type="entry name" value="SUBTILISIN"/>
</dbReference>
<dbReference type="InterPro" id="IPR000209">
    <property type="entry name" value="Peptidase_S8/S53_dom"/>
</dbReference>
<keyword evidence="9" id="KW-1185">Reference proteome</keyword>
<dbReference type="GO" id="GO:0004252">
    <property type="term" value="F:serine-type endopeptidase activity"/>
    <property type="evidence" value="ECO:0007669"/>
    <property type="project" value="UniProtKB-UniRule"/>
</dbReference>
<dbReference type="InterPro" id="IPR034193">
    <property type="entry name" value="PCSK9_ProteinaseK-like"/>
</dbReference>
<feature type="active site" description="Charge relay system" evidence="5">
    <location>
        <position position="145"/>
    </location>
</feature>
<keyword evidence="4 5" id="KW-0720">Serine protease</keyword>
<dbReference type="SUPFAM" id="SSF54897">
    <property type="entry name" value="Protease propeptides/inhibitors"/>
    <property type="match status" value="1"/>
</dbReference>
<evidence type="ECO:0000256" key="4">
    <source>
        <dbReference type="ARBA" id="ARBA00022825"/>
    </source>
</evidence>
<dbReference type="PANTHER" id="PTHR43806">
    <property type="entry name" value="PEPTIDASE S8"/>
    <property type="match status" value="1"/>
</dbReference>
<feature type="non-terminal residue" evidence="8">
    <location>
        <position position="346"/>
    </location>
</feature>
<evidence type="ECO:0000313" key="9">
    <source>
        <dbReference type="Proteomes" id="UP000095023"/>
    </source>
</evidence>
<evidence type="ECO:0000256" key="2">
    <source>
        <dbReference type="ARBA" id="ARBA00022670"/>
    </source>
</evidence>
<dbReference type="Proteomes" id="UP000095023">
    <property type="component" value="Unassembled WGS sequence"/>
</dbReference>
<dbReference type="Gene3D" id="3.40.50.200">
    <property type="entry name" value="Peptidase S8/S53 domain"/>
    <property type="match status" value="1"/>
</dbReference>
<sequence length="346" mass="36445">EVVPNGYIIRLKPNVELKDHFAHVPEAQQVKAASSEDHDEVIVSSSSGEQITVKQFSEFEFGTVKGYTGIFDEETIEMIKSSSDVEQVYPDQFVTASAPVAAGGRGQFYNWGLGRISHYSDDEADDSVYVADPNAGAGTTVFVIDGGIDVSHPQFEGRASIGYNGFDSSPTTSVHGTHVAGIVASKDYGVAPKAKVIGIRVIDDNGDGVMSNMIRGHAYIYENYKNCDKCVINFSVYCDGLSDALETIQDALVDAGFVYVGAAGNKAVSACDTTPGHNTKSVIVAGNLDQNGLRATGTNGSSYGPCVDIWAPGSVILSTIPNGKLGYMSGTSMASPHVAGVAATYL</sequence>
<dbReference type="InterPro" id="IPR050131">
    <property type="entry name" value="Peptidase_S8_subtilisin-like"/>
</dbReference>
<gene>
    <name evidence="8" type="ORF">CANCADRAFT_16776</name>
</gene>
<dbReference type="PANTHER" id="PTHR43806:SF11">
    <property type="entry name" value="CEREVISIN-RELATED"/>
    <property type="match status" value="1"/>
</dbReference>
<feature type="domain" description="Inhibitor I9" evidence="7">
    <location>
        <begin position="7"/>
        <end position="95"/>
    </location>
</feature>
<evidence type="ECO:0000259" key="6">
    <source>
        <dbReference type="Pfam" id="PF00082"/>
    </source>
</evidence>
<feature type="domain" description="Peptidase S8/S53" evidence="6">
    <location>
        <begin position="136"/>
        <end position="344"/>
    </location>
</feature>
<keyword evidence="3 5" id="KW-0378">Hydrolase</keyword>
<organism evidence="8 9">
    <name type="scientific">Tortispora caseinolytica NRRL Y-17796</name>
    <dbReference type="NCBI Taxonomy" id="767744"/>
    <lineage>
        <taxon>Eukaryota</taxon>
        <taxon>Fungi</taxon>
        <taxon>Dikarya</taxon>
        <taxon>Ascomycota</taxon>
        <taxon>Saccharomycotina</taxon>
        <taxon>Trigonopsidomycetes</taxon>
        <taxon>Trigonopsidales</taxon>
        <taxon>Trigonopsidaceae</taxon>
        <taxon>Tortispora</taxon>
    </lineage>
</organism>
<comment type="similarity">
    <text evidence="1 5">Belongs to the peptidase S8 family.</text>
</comment>
<reference evidence="9" key="1">
    <citation type="submission" date="2016-02" db="EMBL/GenBank/DDBJ databases">
        <title>Comparative genomics of biotechnologically important yeasts.</title>
        <authorList>
            <consortium name="DOE Joint Genome Institute"/>
            <person name="Riley R."/>
            <person name="Haridas S."/>
            <person name="Wolfe K.H."/>
            <person name="Lopes M.R."/>
            <person name="Hittinger C.T."/>
            <person name="Goker M."/>
            <person name="Salamov A."/>
            <person name="Wisecaver J."/>
            <person name="Long T.M."/>
            <person name="Aerts A.L."/>
            <person name="Barry K."/>
            <person name="Choi C."/>
            <person name="Clum A."/>
            <person name="Coughlan A.Y."/>
            <person name="Deshpande S."/>
            <person name="Douglass A.P."/>
            <person name="Hanson S.J."/>
            <person name="Klenk H.-P."/>
            <person name="Labutti K."/>
            <person name="Lapidus A."/>
            <person name="Lindquist E."/>
            <person name="Lipzen A."/>
            <person name="Meier-Kolthoff J.P."/>
            <person name="Ohm R.A."/>
            <person name="Otillar R.P."/>
            <person name="Pangilinan J."/>
            <person name="Peng Y."/>
            <person name="Rokas A."/>
            <person name="Rosa C.A."/>
            <person name="Scheuner C."/>
            <person name="Sibirny A.A."/>
            <person name="Slot J.C."/>
            <person name="Stielow J.B."/>
            <person name="Sun H."/>
            <person name="Kurtzman C.P."/>
            <person name="Blackwell M."/>
            <person name="Jeffries T.W."/>
            <person name="Grigoriev I.V."/>
        </authorList>
    </citation>
    <scope>NUCLEOTIDE SEQUENCE [LARGE SCALE GENOMIC DNA]</scope>
    <source>
        <strain evidence="9">NRRL Y-17796</strain>
    </source>
</reference>
<dbReference type="Pfam" id="PF00082">
    <property type="entry name" value="Peptidase_S8"/>
    <property type="match status" value="1"/>
</dbReference>
<dbReference type="PROSITE" id="PS00137">
    <property type="entry name" value="SUBTILASE_HIS"/>
    <property type="match status" value="1"/>
</dbReference>
<proteinExistence type="inferred from homology"/>
<dbReference type="PROSITE" id="PS00138">
    <property type="entry name" value="SUBTILASE_SER"/>
    <property type="match status" value="1"/>
</dbReference>
<protein>
    <recommendedName>
        <fullName evidence="10">Peptidase S8/S53 domain-containing protein</fullName>
    </recommendedName>
</protein>
<dbReference type="InterPro" id="IPR023828">
    <property type="entry name" value="Peptidase_S8_Ser-AS"/>
</dbReference>
<dbReference type="InterPro" id="IPR036852">
    <property type="entry name" value="Peptidase_S8/S53_dom_sf"/>
</dbReference>
<dbReference type="PROSITE" id="PS51892">
    <property type="entry name" value="SUBTILASE"/>
    <property type="match status" value="1"/>
</dbReference>
<keyword evidence="2 5" id="KW-0645">Protease</keyword>
<feature type="non-terminal residue" evidence="8">
    <location>
        <position position="1"/>
    </location>
</feature>
<name>A0A1E4TAU4_9ASCO</name>
<evidence type="ECO:0000256" key="1">
    <source>
        <dbReference type="ARBA" id="ARBA00011073"/>
    </source>
</evidence>
<evidence type="ECO:0000259" key="7">
    <source>
        <dbReference type="Pfam" id="PF05922"/>
    </source>
</evidence>
<evidence type="ECO:0008006" key="10">
    <source>
        <dbReference type="Google" id="ProtNLM"/>
    </source>
</evidence>
<dbReference type="SUPFAM" id="SSF52743">
    <property type="entry name" value="Subtilisin-like"/>
    <property type="match status" value="1"/>
</dbReference>
<dbReference type="OrthoDB" id="206201at2759"/>
<feature type="active site" description="Charge relay system" evidence="5">
    <location>
        <position position="332"/>
    </location>
</feature>
<feature type="active site" description="Charge relay system" evidence="5">
    <location>
        <position position="175"/>
    </location>
</feature>
<dbReference type="CDD" id="cd04077">
    <property type="entry name" value="Peptidases_S8_PCSK9_ProteinaseK_like"/>
    <property type="match status" value="1"/>
</dbReference>
<evidence type="ECO:0000256" key="5">
    <source>
        <dbReference type="PROSITE-ProRule" id="PRU01240"/>
    </source>
</evidence>
<dbReference type="Pfam" id="PF05922">
    <property type="entry name" value="Inhibitor_I9"/>
    <property type="match status" value="1"/>
</dbReference>
<dbReference type="AlphaFoldDB" id="A0A1E4TAU4"/>
<evidence type="ECO:0000256" key="3">
    <source>
        <dbReference type="ARBA" id="ARBA00022801"/>
    </source>
</evidence>
<dbReference type="EMBL" id="KV453843">
    <property type="protein sequence ID" value="ODV88874.1"/>
    <property type="molecule type" value="Genomic_DNA"/>
</dbReference>